<dbReference type="OrthoDB" id="5862982at2759"/>
<keyword evidence="3" id="KW-1185">Reference proteome</keyword>
<dbReference type="PANTHER" id="PTHR46599:SF3">
    <property type="entry name" value="PIGGYBAC TRANSPOSABLE ELEMENT-DERIVED PROTEIN 4"/>
    <property type="match status" value="1"/>
</dbReference>
<protein>
    <recommendedName>
        <fullName evidence="1">PiggyBac transposable element-derived protein domain-containing protein</fullName>
    </recommendedName>
</protein>
<evidence type="ECO:0000259" key="1">
    <source>
        <dbReference type="Pfam" id="PF13843"/>
    </source>
</evidence>
<dbReference type="STRING" id="29170.A0A368GPA9"/>
<dbReference type="AlphaFoldDB" id="A0A368GPA9"/>
<feature type="domain" description="PiggyBac transposable element-derived protein" evidence="1">
    <location>
        <begin position="44"/>
        <end position="122"/>
    </location>
</feature>
<evidence type="ECO:0000313" key="3">
    <source>
        <dbReference type="Proteomes" id="UP000252519"/>
    </source>
</evidence>
<reference evidence="2 3" key="1">
    <citation type="submission" date="2014-10" db="EMBL/GenBank/DDBJ databases">
        <title>Draft genome of the hookworm Ancylostoma caninum.</title>
        <authorList>
            <person name="Mitreva M."/>
        </authorList>
    </citation>
    <scope>NUCLEOTIDE SEQUENCE [LARGE SCALE GENOMIC DNA]</scope>
    <source>
        <strain evidence="2 3">Baltimore</strain>
    </source>
</reference>
<dbReference type="InterPro" id="IPR029526">
    <property type="entry name" value="PGBD"/>
</dbReference>
<organism evidence="2 3">
    <name type="scientific">Ancylostoma caninum</name>
    <name type="common">Dog hookworm</name>
    <dbReference type="NCBI Taxonomy" id="29170"/>
    <lineage>
        <taxon>Eukaryota</taxon>
        <taxon>Metazoa</taxon>
        <taxon>Ecdysozoa</taxon>
        <taxon>Nematoda</taxon>
        <taxon>Chromadorea</taxon>
        <taxon>Rhabditida</taxon>
        <taxon>Rhabditina</taxon>
        <taxon>Rhabditomorpha</taxon>
        <taxon>Strongyloidea</taxon>
        <taxon>Ancylostomatidae</taxon>
        <taxon>Ancylostomatinae</taxon>
        <taxon>Ancylostoma</taxon>
    </lineage>
</organism>
<dbReference type="EMBL" id="JOJR01000118">
    <property type="protein sequence ID" value="RCN44855.1"/>
    <property type="molecule type" value="Genomic_DNA"/>
</dbReference>
<dbReference type="Proteomes" id="UP000252519">
    <property type="component" value="Unassembled WGS sequence"/>
</dbReference>
<dbReference type="PANTHER" id="PTHR46599">
    <property type="entry name" value="PIGGYBAC TRANSPOSABLE ELEMENT-DERIVED PROTEIN 4"/>
    <property type="match status" value="1"/>
</dbReference>
<name>A0A368GPA9_ANCCA</name>
<dbReference type="Pfam" id="PF13843">
    <property type="entry name" value="DDE_Tnp_1_7"/>
    <property type="match status" value="1"/>
</dbReference>
<proteinExistence type="predicted"/>
<comment type="caution">
    <text evidence="2">The sequence shown here is derived from an EMBL/GenBank/DDBJ whole genome shotgun (WGS) entry which is preliminary data.</text>
</comment>
<sequence length="191" mass="22241">MKLMDGLLDEGRRLYTYNWNTSLPLAERLVQSRTRLMGINKSGITVLKCRDKRDILTLSTTHDAAMGENRKPQVVEDYNQAELHVDTSDQMASYSPFFRRTKNWYIRLFHHLLTQTALVNAWRLYNDNIQRFTFSDLKIDVIECLLDNERLNAITTRHSLEELTGPRLSLGRDVALAIETGRRKKDLALQM</sequence>
<accession>A0A368GPA9</accession>
<gene>
    <name evidence="2" type="ORF">ANCCAN_09137</name>
</gene>
<evidence type="ECO:0000313" key="2">
    <source>
        <dbReference type="EMBL" id="RCN44855.1"/>
    </source>
</evidence>